<keyword evidence="3" id="KW-1185">Reference proteome</keyword>
<dbReference type="Proteomes" id="UP000791080">
    <property type="component" value="Unassembled WGS sequence"/>
</dbReference>
<dbReference type="InterPro" id="IPR000073">
    <property type="entry name" value="AB_hydrolase_1"/>
</dbReference>
<proteinExistence type="predicted"/>
<dbReference type="InterPro" id="IPR050471">
    <property type="entry name" value="AB_hydrolase"/>
</dbReference>
<dbReference type="RefSeq" id="WP_051313533.1">
    <property type="nucleotide sequence ID" value="NZ_AUBJ02000001.1"/>
</dbReference>
<name>A0ABT1JK57_ACTCY</name>
<evidence type="ECO:0000313" key="2">
    <source>
        <dbReference type="EMBL" id="MCP2332898.1"/>
    </source>
</evidence>
<reference evidence="2 3" key="2">
    <citation type="submission" date="2022-06" db="EMBL/GenBank/DDBJ databases">
        <title>Genomic Encyclopedia of Type Strains, Phase I: the one thousand microbial genomes (KMG-I) project.</title>
        <authorList>
            <person name="Kyrpides N."/>
        </authorList>
    </citation>
    <scope>NUCLEOTIDE SEQUENCE [LARGE SCALE GENOMIC DNA]</scope>
    <source>
        <strain evidence="2 3">DSM 43889</strain>
    </source>
</reference>
<dbReference type="Gene3D" id="3.40.50.1820">
    <property type="entry name" value="alpha/beta hydrolase"/>
    <property type="match status" value="1"/>
</dbReference>
<dbReference type="Pfam" id="PF12697">
    <property type="entry name" value="Abhydrolase_6"/>
    <property type="match status" value="1"/>
</dbReference>
<dbReference type="PANTHER" id="PTHR43433">
    <property type="entry name" value="HYDROLASE, ALPHA/BETA FOLD FAMILY PROTEIN"/>
    <property type="match status" value="1"/>
</dbReference>
<accession>A0ABT1JK57</accession>
<evidence type="ECO:0000259" key="1">
    <source>
        <dbReference type="Pfam" id="PF12697"/>
    </source>
</evidence>
<dbReference type="InterPro" id="IPR029058">
    <property type="entry name" value="AB_hydrolase_fold"/>
</dbReference>
<feature type="domain" description="AB hydrolase-1" evidence="1">
    <location>
        <begin position="45"/>
        <end position="261"/>
    </location>
</feature>
<dbReference type="EMBL" id="AUBJ02000001">
    <property type="protein sequence ID" value="MCP2332898.1"/>
    <property type="molecule type" value="Genomic_DNA"/>
</dbReference>
<gene>
    <name evidence="2" type="ORF">G443_003168</name>
</gene>
<dbReference type="PANTHER" id="PTHR43433:SF5">
    <property type="entry name" value="AB HYDROLASE-1 DOMAIN-CONTAINING PROTEIN"/>
    <property type="match status" value="1"/>
</dbReference>
<evidence type="ECO:0000313" key="3">
    <source>
        <dbReference type="Proteomes" id="UP000791080"/>
    </source>
</evidence>
<comment type="caution">
    <text evidence="2">The sequence shown here is derived from an EMBL/GenBank/DDBJ whole genome shotgun (WGS) entry which is preliminary data.</text>
</comment>
<organism evidence="2 3">
    <name type="scientific">Actinoalloteichus caeruleus DSM 43889</name>
    <dbReference type="NCBI Taxonomy" id="1120930"/>
    <lineage>
        <taxon>Bacteria</taxon>
        <taxon>Bacillati</taxon>
        <taxon>Actinomycetota</taxon>
        <taxon>Actinomycetes</taxon>
        <taxon>Pseudonocardiales</taxon>
        <taxon>Pseudonocardiaceae</taxon>
        <taxon>Actinoalloteichus</taxon>
        <taxon>Actinoalloteichus cyanogriseus</taxon>
    </lineage>
</organism>
<protein>
    <submittedName>
        <fullName evidence="2">Pimeloyl-ACP methyl ester carboxylesterase</fullName>
    </submittedName>
</protein>
<dbReference type="SUPFAM" id="SSF53474">
    <property type="entry name" value="alpha/beta-Hydrolases"/>
    <property type="match status" value="1"/>
</dbReference>
<sequence>MTTHTVTSADGTRIAFSATGPADAPVVISVDGATMFRAMDFSGGEVGRQLGHAFRFVTYDRRGRGESGDTPPYAVEREIEDIAALIDHLGGRASLFGVSSGAVLALRAVKAGLPVDALACYEPPFVVSSDREPVAPDYVERLDRAVADGRPGDAVRLLMTEAALTPASVVDSMVEQPFWPALEGIGHTVAYDGRIMGDTMRGRPEALDVFRDVETPTLVLRGGASDTWMAKAVEELAERLPNATVELLPGQTHQVDPSELAAALLRYLSSALTDPTPA</sequence>
<reference evidence="2 3" key="1">
    <citation type="submission" date="2013-07" db="EMBL/GenBank/DDBJ databases">
        <authorList>
            <consortium name="DOE Joint Genome Institute"/>
            <person name="Reeve W."/>
            <person name="Huntemann M."/>
            <person name="Han J."/>
            <person name="Chen A."/>
            <person name="Kyrpides N."/>
            <person name="Mavromatis K."/>
            <person name="Markowitz V."/>
            <person name="Palaniappan K."/>
            <person name="Ivanova N."/>
            <person name="Schaumberg A."/>
            <person name="Pati A."/>
            <person name="Liolios K."/>
            <person name="Nordberg H.P."/>
            <person name="Cantor M.N."/>
            <person name="Hua S.X."/>
            <person name="Woyke T."/>
        </authorList>
    </citation>
    <scope>NUCLEOTIDE SEQUENCE [LARGE SCALE GENOMIC DNA]</scope>
    <source>
        <strain evidence="2 3">DSM 43889</strain>
    </source>
</reference>